<dbReference type="Pfam" id="PF01541">
    <property type="entry name" value="GIY-YIG"/>
    <property type="match status" value="1"/>
</dbReference>
<dbReference type="EMBL" id="LCNV01000021">
    <property type="protein sequence ID" value="KKU63580.1"/>
    <property type="molecule type" value="Genomic_DNA"/>
</dbReference>
<comment type="caution">
    <text evidence="2">The sequence shown here is derived from an EMBL/GenBank/DDBJ whole genome shotgun (WGS) entry which is preliminary data.</text>
</comment>
<dbReference type="AlphaFoldDB" id="A0A0G1V0U5"/>
<gene>
    <name evidence="2" type="ORF">UX87_C0021G0009</name>
</gene>
<evidence type="ECO:0000313" key="3">
    <source>
        <dbReference type="Proteomes" id="UP000034364"/>
    </source>
</evidence>
<dbReference type="InterPro" id="IPR035901">
    <property type="entry name" value="GIY-YIG_endonuc_sf"/>
</dbReference>
<accession>A0A0G1V0U5</accession>
<dbReference type="InterPro" id="IPR000305">
    <property type="entry name" value="GIY-YIG_endonuc"/>
</dbReference>
<dbReference type="Gene3D" id="3.40.1440.10">
    <property type="entry name" value="GIY-YIG endonuclease"/>
    <property type="match status" value="1"/>
</dbReference>
<protein>
    <recommendedName>
        <fullName evidence="1">GIY-YIG domain-containing protein</fullName>
    </recommendedName>
</protein>
<dbReference type="Proteomes" id="UP000034364">
    <property type="component" value="Unassembled WGS sequence"/>
</dbReference>
<proteinExistence type="predicted"/>
<organism evidence="2 3">
    <name type="scientific">Candidatus Amesbacteria bacterium GW2011_GWA1_47_16</name>
    <dbReference type="NCBI Taxonomy" id="1618353"/>
    <lineage>
        <taxon>Bacteria</taxon>
        <taxon>Candidatus Amesiibacteriota</taxon>
    </lineage>
</organism>
<sequence length="114" mass="13055">MVEHQPFKLWVLGSSPSRLTLRQPQGLTHNLKQRLKSHQNKENTGTKEFSDLMMVYHEEFQTRKQAANRPSHLTKNVMYIAVNIMHESRTIGEFTASSIAAEVGKSITDQKEGF</sequence>
<evidence type="ECO:0000313" key="2">
    <source>
        <dbReference type="EMBL" id="KKU63580.1"/>
    </source>
</evidence>
<reference evidence="2 3" key="1">
    <citation type="journal article" date="2015" name="Nature">
        <title>rRNA introns, odd ribosomes, and small enigmatic genomes across a large radiation of phyla.</title>
        <authorList>
            <person name="Brown C.T."/>
            <person name="Hug L.A."/>
            <person name="Thomas B.C."/>
            <person name="Sharon I."/>
            <person name="Castelle C.J."/>
            <person name="Singh A."/>
            <person name="Wilkins M.J."/>
            <person name="Williams K.H."/>
            <person name="Banfield J.F."/>
        </authorList>
    </citation>
    <scope>NUCLEOTIDE SEQUENCE [LARGE SCALE GENOMIC DNA]</scope>
</reference>
<feature type="domain" description="GIY-YIG" evidence="1">
    <location>
        <begin position="26"/>
        <end position="69"/>
    </location>
</feature>
<evidence type="ECO:0000259" key="1">
    <source>
        <dbReference type="Pfam" id="PF01541"/>
    </source>
</evidence>
<name>A0A0G1V0U5_9BACT</name>